<gene>
    <name evidence="2" type="ORF">H9L10_03600</name>
</gene>
<dbReference type="KEGG" id="pei:H9L10_03600"/>
<reference evidence="2 3" key="1">
    <citation type="submission" date="2020-08" db="EMBL/GenBank/DDBJ databases">
        <title>Genome sequence of Phycicoccus endophyticus JCM 31784T.</title>
        <authorList>
            <person name="Hyun D.-W."/>
            <person name="Bae J.-W."/>
        </authorList>
    </citation>
    <scope>NUCLEOTIDE SEQUENCE [LARGE SCALE GENOMIC DNA]</scope>
    <source>
        <strain evidence="2 3">JCM 31784</strain>
    </source>
</reference>
<evidence type="ECO:0000256" key="1">
    <source>
        <dbReference type="SAM" id="MobiDB-lite"/>
    </source>
</evidence>
<keyword evidence="3" id="KW-1185">Reference proteome</keyword>
<sequence length="168" mass="17862">MGDAGGVSGGRGFVSFAAGAGLAACDRLLVCEGRDPLDEDAAAAAAAEVLFWWAVADDARGRAGDSLGLALRFARDCAAHRRVTTVRVEGLGYPLTYPLRYDPRLAWRPTGEIAPGARALEPGKSGKPKPPDAEGPRQRDAYDETLAGREVRSTVVLVRELLGEWSRD</sequence>
<evidence type="ECO:0000313" key="2">
    <source>
        <dbReference type="EMBL" id="QNN50154.1"/>
    </source>
</evidence>
<feature type="region of interest" description="Disordered" evidence="1">
    <location>
        <begin position="116"/>
        <end position="145"/>
    </location>
</feature>
<dbReference type="AlphaFoldDB" id="A0A7G9R3H9"/>
<proteinExistence type="predicted"/>
<evidence type="ECO:0000313" key="3">
    <source>
        <dbReference type="Proteomes" id="UP000515976"/>
    </source>
</evidence>
<protein>
    <submittedName>
        <fullName evidence="2">Uncharacterized protein</fullName>
    </submittedName>
</protein>
<accession>A0A7G9R3H9</accession>
<dbReference type="RefSeq" id="WP_166102353.1">
    <property type="nucleotide sequence ID" value="NZ_BMMY01000002.1"/>
</dbReference>
<dbReference type="EMBL" id="CP060712">
    <property type="protein sequence ID" value="QNN50154.1"/>
    <property type="molecule type" value="Genomic_DNA"/>
</dbReference>
<dbReference type="Proteomes" id="UP000515976">
    <property type="component" value="Chromosome"/>
</dbReference>
<name>A0A7G9R3H9_9MICO</name>
<organism evidence="2 3">
    <name type="scientific">Phycicoccus endophyticus</name>
    <dbReference type="NCBI Taxonomy" id="1690220"/>
    <lineage>
        <taxon>Bacteria</taxon>
        <taxon>Bacillati</taxon>
        <taxon>Actinomycetota</taxon>
        <taxon>Actinomycetes</taxon>
        <taxon>Micrococcales</taxon>
        <taxon>Intrasporangiaceae</taxon>
        <taxon>Phycicoccus</taxon>
    </lineage>
</organism>
<feature type="compositionally biased region" description="Basic and acidic residues" evidence="1">
    <location>
        <begin position="129"/>
        <end position="145"/>
    </location>
</feature>